<keyword evidence="4" id="KW-0508">mRNA splicing</keyword>
<gene>
    <name evidence="8" type="ORF">CYY_009519</name>
</gene>
<dbReference type="PANTHER" id="PTHR12412">
    <property type="entry name" value="CAP BINDING PROTEIN"/>
    <property type="match status" value="1"/>
</dbReference>
<evidence type="ECO:0000256" key="6">
    <source>
        <dbReference type="SAM" id="MobiDB-lite"/>
    </source>
</evidence>
<protein>
    <recommendedName>
        <fullName evidence="7">MIF4G domain-containing protein</fullName>
    </recommendedName>
</protein>
<organism evidence="8 9">
    <name type="scientific">Polysphondylium violaceum</name>
    <dbReference type="NCBI Taxonomy" id="133409"/>
    <lineage>
        <taxon>Eukaryota</taxon>
        <taxon>Amoebozoa</taxon>
        <taxon>Evosea</taxon>
        <taxon>Eumycetozoa</taxon>
        <taxon>Dictyostelia</taxon>
        <taxon>Dictyosteliales</taxon>
        <taxon>Dictyosteliaceae</taxon>
        <taxon>Polysphondylium</taxon>
    </lineage>
</organism>
<dbReference type="Gene3D" id="1.25.40.180">
    <property type="match status" value="3"/>
</dbReference>
<evidence type="ECO:0000256" key="5">
    <source>
        <dbReference type="ARBA" id="ARBA00023242"/>
    </source>
</evidence>
<dbReference type="InterPro" id="IPR016024">
    <property type="entry name" value="ARM-type_fold"/>
</dbReference>
<sequence length="749" mass="86669">MSYNNNNNYRGRNNYGSPHQRGGFHPKSDPEEDFKNKLTSLIVRIGDKLSDSLASNIDGLANALLTDISNHNSTIQTILFKCISSLSYKTPIYGTLVGLMNVKNFQFGKEIVCTLIDEINNAFANKKFFSLKLLIRFIPELILANVLHTNAIFELYETLLSVLNTPDYTQNKADYYVYLVMSTIPWIGEHLSKNHLGQLNAVIDELESYVASRSHEDKKFYQPFTDFDDRLDLLMKQIRNLRDENGWVVNSILAPHKHFTEQLSVSTQHHILPPINLPINDSDYEYPSFNKPLFRLFIDEQKTIERYIIEDYIIDTLYFFNSNHKECSRFIYSLPVTFDIGDIVVETLLSEMFMLPKPTFKEIYYSLIFIDLFKSQPSIVPVFAYAINTLFESIDKLDIEIIDRFALTFAHHLSNFDYKWIWADWRTSLPTYVAAPQEGANGEEKAEQQDPNLVEFKVLFIKRVLQSLCRLSYLDKIKSSVPPEYYPYLPPAPGPIFRFPSSTNPQEESKEMVAESHQLLLSFKTKDPLEKIISYISSISPSINQPELLTKCILKNGSISFSHLTYAVERYITLFKTILKNEADRQECIRAIFEFWATSHQHIVIVLDKFITFKIINPLDSILFLLNKENYQQYIFEPFSWEIIHNSILKTIIIIDALSKDIQESSPSQEKDFKLNNAIQEQQQLLSELVSGLGFILSEENQQPLSQTQRAFISGQLKSITRKYFSQMKQVLSNQPTLLAIINQYTLLK</sequence>
<dbReference type="SMART" id="SM00543">
    <property type="entry name" value="MIF4G"/>
    <property type="match status" value="1"/>
</dbReference>
<evidence type="ECO:0000256" key="3">
    <source>
        <dbReference type="ARBA" id="ARBA00022664"/>
    </source>
</evidence>
<dbReference type="GO" id="GO:0006406">
    <property type="term" value="P:mRNA export from nucleus"/>
    <property type="evidence" value="ECO:0007669"/>
    <property type="project" value="InterPro"/>
</dbReference>
<dbReference type="InterPro" id="IPR015174">
    <property type="entry name" value="MIF4G-like_typ-2"/>
</dbReference>
<evidence type="ECO:0000256" key="2">
    <source>
        <dbReference type="ARBA" id="ARBA00007413"/>
    </source>
</evidence>
<evidence type="ECO:0000256" key="1">
    <source>
        <dbReference type="ARBA" id="ARBA00004123"/>
    </source>
</evidence>
<evidence type="ECO:0000259" key="7">
    <source>
        <dbReference type="SMART" id="SM00543"/>
    </source>
</evidence>
<dbReference type="PANTHER" id="PTHR12412:SF2">
    <property type="entry name" value="NUCLEAR CAP-BINDING PROTEIN SUBUNIT 1"/>
    <property type="match status" value="1"/>
</dbReference>
<comment type="caution">
    <text evidence="8">The sequence shown here is derived from an EMBL/GenBank/DDBJ whole genome shotgun (WGS) entry which is preliminary data.</text>
</comment>
<dbReference type="GO" id="GO:0005634">
    <property type="term" value="C:nucleus"/>
    <property type="evidence" value="ECO:0007669"/>
    <property type="project" value="UniProtKB-SubCell"/>
</dbReference>
<dbReference type="Proteomes" id="UP000695562">
    <property type="component" value="Unassembled WGS sequence"/>
</dbReference>
<feature type="compositionally biased region" description="Low complexity" evidence="6">
    <location>
        <begin position="1"/>
        <end position="16"/>
    </location>
</feature>
<comment type="subcellular location">
    <subcellularLocation>
        <location evidence="1">Nucleus</location>
    </subcellularLocation>
</comment>
<dbReference type="GO" id="GO:0006397">
    <property type="term" value="P:mRNA processing"/>
    <property type="evidence" value="ECO:0007669"/>
    <property type="project" value="UniProtKB-KW"/>
</dbReference>
<dbReference type="AlphaFoldDB" id="A0A8J4PL91"/>
<accession>A0A8J4PL91</accession>
<keyword evidence="5" id="KW-0539">Nucleus</keyword>
<name>A0A8J4PL91_9MYCE</name>
<keyword evidence="9" id="KW-1185">Reference proteome</keyword>
<dbReference type="EMBL" id="AJWJ01000730">
    <property type="protein sequence ID" value="KAF2069159.1"/>
    <property type="molecule type" value="Genomic_DNA"/>
</dbReference>
<comment type="similarity">
    <text evidence="2">Belongs to the NCBP1 family.</text>
</comment>
<dbReference type="InterPro" id="IPR003890">
    <property type="entry name" value="MIF4G-like_typ-3"/>
</dbReference>
<proteinExistence type="inferred from homology"/>
<evidence type="ECO:0000256" key="4">
    <source>
        <dbReference type="ARBA" id="ARBA00023187"/>
    </source>
</evidence>
<evidence type="ECO:0000313" key="9">
    <source>
        <dbReference type="Proteomes" id="UP000695562"/>
    </source>
</evidence>
<dbReference type="GO" id="GO:0000339">
    <property type="term" value="F:RNA cap binding"/>
    <property type="evidence" value="ECO:0007669"/>
    <property type="project" value="InterPro"/>
</dbReference>
<dbReference type="InterPro" id="IPR015172">
    <property type="entry name" value="MIF4G-like_typ-1"/>
</dbReference>
<dbReference type="InterPro" id="IPR027159">
    <property type="entry name" value="CBP80"/>
</dbReference>
<keyword evidence="3" id="KW-0507">mRNA processing</keyword>
<dbReference type="GO" id="GO:0000184">
    <property type="term" value="P:nuclear-transcribed mRNA catabolic process, nonsense-mediated decay"/>
    <property type="evidence" value="ECO:0007669"/>
    <property type="project" value="TreeGrafter"/>
</dbReference>
<feature type="region of interest" description="Disordered" evidence="6">
    <location>
        <begin position="1"/>
        <end position="31"/>
    </location>
</feature>
<feature type="domain" description="MIF4G" evidence="7">
    <location>
        <begin position="35"/>
        <end position="245"/>
    </location>
</feature>
<dbReference type="GO" id="GO:0005846">
    <property type="term" value="C:nuclear cap binding complex"/>
    <property type="evidence" value="ECO:0007669"/>
    <property type="project" value="InterPro"/>
</dbReference>
<reference evidence="8" key="1">
    <citation type="submission" date="2020-01" db="EMBL/GenBank/DDBJ databases">
        <title>Development of genomics and gene disruption for Polysphondylium violaceum indicates a role for the polyketide synthase stlB in stalk morphogenesis.</title>
        <authorList>
            <person name="Narita B."/>
            <person name="Kawabe Y."/>
            <person name="Kin K."/>
            <person name="Saito T."/>
            <person name="Gibbs R."/>
            <person name="Kuspa A."/>
            <person name="Muzny D."/>
            <person name="Queller D."/>
            <person name="Richards S."/>
            <person name="Strassman J."/>
            <person name="Sucgang R."/>
            <person name="Worley K."/>
            <person name="Schaap P."/>
        </authorList>
    </citation>
    <scope>NUCLEOTIDE SEQUENCE</scope>
    <source>
        <strain evidence="8">QSvi11</strain>
    </source>
</reference>
<dbReference type="Pfam" id="PF09088">
    <property type="entry name" value="MIF4G_like"/>
    <property type="match status" value="1"/>
</dbReference>
<dbReference type="GO" id="GO:0008380">
    <property type="term" value="P:RNA splicing"/>
    <property type="evidence" value="ECO:0007669"/>
    <property type="project" value="UniProtKB-KW"/>
</dbReference>
<dbReference type="Pfam" id="PF02854">
    <property type="entry name" value="MIF4G"/>
    <property type="match status" value="1"/>
</dbReference>
<dbReference type="SUPFAM" id="SSF48371">
    <property type="entry name" value="ARM repeat"/>
    <property type="match status" value="3"/>
</dbReference>
<dbReference type="OrthoDB" id="10252707at2759"/>
<dbReference type="GO" id="GO:0003729">
    <property type="term" value="F:mRNA binding"/>
    <property type="evidence" value="ECO:0007669"/>
    <property type="project" value="TreeGrafter"/>
</dbReference>
<dbReference type="Pfam" id="PF09090">
    <property type="entry name" value="MIF4G_like_2"/>
    <property type="match status" value="1"/>
</dbReference>
<evidence type="ECO:0000313" key="8">
    <source>
        <dbReference type="EMBL" id="KAF2069159.1"/>
    </source>
</evidence>